<evidence type="ECO:0000313" key="2">
    <source>
        <dbReference type="Proteomes" id="UP001057452"/>
    </source>
</evidence>
<name>A0ACB9VQ54_CHAAC</name>
<protein>
    <submittedName>
        <fullName evidence="1">Uncharacterized protein</fullName>
    </submittedName>
</protein>
<evidence type="ECO:0000313" key="1">
    <source>
        <dbReference type="EMBL" id="KAI4801556.1"/>
    </source>
</evidence>
<dbReference type="Proteomes" id="UP001057452">
    <property type="component" value="Chromosome 24"/>
</dbReference>
<comment type="caution">
    <text evidence="1">The sequence shown here is derived from an EMBL/GenBank/DDBJ whole genome shotgun (WGS) entry which is preliminary data.</text>
</comment>
<organism evidence="1 2">
    <name type="scientific">Chaenocephalus aceratus</name>
    <name type="common">Blackfin icefish</name>
    <name type="synonym">Chaenichthys aceratus</name>
    <dbReference type="NCBI Taxonomy" id="36190"/>
    <lineage>
        <taxon>Eukaryota</taxon>
        <taxon>Metazoa</taxon>
        <taxon>Chordata</taxon>
        <taxon>Craniata</taxon>
        <taxon>Vertebrata</taxon>
        <taxon>Euteleostomi</taxon>
        <taxon>Actinopterygii</taxon>
        <taxon>Neopterygii</taxon>
        <taxon>Teleostei</taxon>
        <taxon>Neoteleostei</taxon>
        <taxon>Acanthomorphata</taxon>
        <taxon>Eupercaria</taxon>
        <taxon>Perciformes</taxon>
        <taxon>Notothenioidei</taxon>
        <taxon>Channichthyidae</taxon>
        <taxon>Chaenocephalus</taxon>
    </lineage>
</organism>
<gene>
    <name evidence="1" type="ORF">KUCAC02_019447</name>
</gene>
<feature type="non-terminal residue" evidence="1">
    <location>
        <position position="82"/>
    </location>
</feature>
<reference evidence="1" key="1">
    <citation type="submission" date="2022-05" db="EMBL/GenBank/DDBJ databases">
        <title>Chromosome-level genome of Chaenocephalus aceratus.</title>
        <authorList>
            <person name="Park H."/>
        </authorList>
    </citation>
    <scope>NUCLEOTIDE SEQUENCE</scope>
    <source>
        <strain evidence="1">KU_202001</strain>
    </source>
</reference>
<sequence>DLSVVRKNTVSDGLSANKAQTDTSALVHPRVPPGSVQRGNEVLMLHNGPLFLSSSSALLLLSGYPSATATHLPTSPPPRCSN</sequence>
<proteinExistence type="predicted"/>
<accession>A0ACB9VQ54</accession>
<dbReference type="EMBL" id="CM043808">
    <property type="protein sequence ID" value="KAI4801556.1"/>
    <property type="molecule type" value="Genomic_DNA"/>
</dbReference>
<keyword evidence="2" id="KW-1185">Reference proteome</keyword>
<feature type="non-terminal residue" evidence="1">
    <location>
        <position position="1"/>
    </location>
</feature>